<organism evidence="11 12">
    <name type="scientific">Lasallia pustulata</name>
    <dbReference type="NCBI Taxonomy" id="136370"/>
    <lineage>
        <taxon>Eukaryota</taxon>
        <taxon>Fungi</taxon>
        <taxon>Dikarya</taxon>
        <taxon>Ascomycota</taxon>
        <taxon>Pezizomycotina</taxon>
        <taxon>Lecanoromycetes</taxon>
        <taxon>OSLEUM clade</taxon>
        <taxon>Umbilicariomycetidae</taxon>
        <taxon>Umbilicariales</taxon>
        <taxon>Umbilicariaceae</taxon>
        <taxon>Lasallia</taxon>
    </lineage>
</organism>
<dbReference type="GO" id="GO:0006465">
    <property type="term" value="P:signal peptide processing"/>
    <property type="evidence" value="ECO:0007669"/>
    <property type="project" value="InterPro"/>
</dbReference>
<evidence type="ECO:0000256" key="2">
    <source>
        <dbReference type="ARBA" id="ARBA00007324"/>
    </source>
</evidence>
<evidence type="ECO:0000256" key="6">
    <source>
        <dbReference type="ARBA" id="ARBA00022989"/>
    </source>
</evidence>
<dbReference type="PANTHER" id="PTHR13085:SF0">
    <property type="entry name" value="SIGNAL PEPTIDASE COMPLEX SUBUNIT 2"/>
    <property type="match status" value="1"/>
</dbReference>
<dbReference type="EMBL" id="FWEW01003741">
    <property type="protein sequence ID" value="SLM40702.1"/>
    <property type="molecule type" value="Genomic_DNA"/>
</dbReference>
<evidence type="ECO:0000256" key="1">
    <source>
        <dbReference type="ARBA" id="ARBA00004477"/>
    </source>
</evidence>
<dbReference type="GO" id="GO:0005787">
    <property type="term" value="C:signal peptidase complex"/>
    <property type="evidence" value="ECO:0007669"/>
    <property type="project" value="InterPro"/>
</dbReference>
<comment type="similarity">
    <text evidence="2">Belongs to the SPCS2 family.</text>
</comment>
<protein>
    <recommendedName>
        <fullName evidence="3">Signal peptidase complex subunit 2</fullName>
    </recommendedName>
</protein>
<comment type="subcellular location">
    <subcellularLocation>
        <location evidence="1">Endoplasmic reticulum membrane</location>
        <topology evidence="1">Multi-pass membrane protein</topology>
    </subcellularLocation>
</comment>
<evidence type="ECO:0000256" key="4">
    <source>
        <dbReference type="ARBA" id="ARBA00022692"/>
    </source>
</evidence>
<evidence type="ECO:0000256" key="7">
    <source>
        <dbReference type="ARBA" id="ARBA00023136"/>
    </source>
</evidence>
<keyword evidence="5" id="KW-0256">Endoplasmic reticulum</keyword>
<evidence type="ECO:0000256" key="10">
    <source>
        <dbReference type="SAM" id="Phobius"/>
    </source>
</evidence>
<keyword evidence="6 10" id="KW-1133">Transmembrane helix</keyword>
<dbReference type="Proteomes" id="UP000192927">
    <property type="component" value="Unassembled WGS sequence"/>
</dbReference>
<dbReference type="Pfam" id="PF06703">
    <property type="entry name" value="SPC25"/>
    <property type="match status" value="1"/>
</dbReference>
<dbReference type="GO" id="GO:0045047">
    <property type="term" value="P:protein targeting to ER"/>
    <property type="evidence" value="ECO:0007669"/>
    <property type="project" value="TreeGrafter"/>
</dbReference>
<evidence type="ECO:0000256" key="5">
    <source>
        <dbReference type="ARBA" id="ARBA00022824"/>
    </source>
</evidence>
<feature type="compositionally biased region" description="Basic and acidic residues" evidence="9">
    <location>
        <begin position="194"/>
        <end position="207"/>
    </location>
</feature>
<evidence type="ECO:0000313" key="12">
    <source>
        <dbReference type="Proteomes" id="UP000192927"/>
    </source>
</evidence>
<keyword evidence="7 10" id="KW-0472">Membrane</keyword>
<evidence type="ECO:0000313" key="11">
    <source>
        <dbReference type="EMBL" id="SLM40702.1"/>
    </source>
</evidence>
<feature type="transmembrane region" description="Helical" evidence="10">
    <location>
        <begin position="40"/>
        <end position="58"/>
    </location>
</feature>
<dbReference type="InterPro" id="IPR009582">
    <property type="entry name" value="Spc2/SPCS2"/>
</dbReference>
<feature type="region of interest" description="Disordered" evidence="9">
    <location>
        <begin position="174"/>
        <end position="228"/>
    </location>
</feature>
<evidence type="ECO:0000256" key="3">
    <source>
        <dbReference type="ARBA" id="ARBA00017057"/>
    </source>
</evidence>
<feature type="compositionally biased region" description="Basic and acidic residues" evidence="9">
    <location>
        <begin position="174"/>
        <end position="183"/>
    </location>
</feature>
<dbReference type="AlphaFoldDB" id="A0A1W5DCR0"/>
<accession>A0A1W5DCR0</accession>
<reference evidence="12" key="1">
    <citation type="submission" date="2017-03" db="EMBL/GenBank/DDBJ databases">
        <authorList>
            <person name="Sharma R."/>
            <person name="Thines M."/>
        </authorList>
    </citation>
    <scope>NUCLEOTIDE SEQUENCE [LARGE SCALE GENOMIC DNA]</scope>
</reference>
<evidence type="ECO:0000256" key="9">
    <source>
        <dbReference type="SAM" id="MobiDB-lite"/>
    </source>
</evidence>
<keyword evidence="4 10" id="KW-0812">Transmembrane</keyword>
<comment type="function">
    <text evidence="8">Component of the signal peptidase complex (SPC) which catalyzes the cleavage of N-terminal signal sequences from nascent proteins as they are translocated into the lumen of the endoplasmic reticulum. Enhances the enzymatic activity of SPC and facilitates the interactions between different components of the translocation site.</text>
</comment>
<name>A0A1W5DCR0_9LECA</name>
<sequence length="228" mass="24908">MATPKIAVYSLPDLKNTTDDALPNYLTSLKFKQSHFLTDVRLALGYTAVIVSAITFYCDYQLGWDATKAYTLWAVLAYFALNSALTYWIWAVERGTVFVGERQGTQVSISSSVTKHTPIYKLSVRYLDSSTPGNSWQTLDVSAPFTNWFSADGYFVAKPFQEWLAAEIPPVGKADPRALREAKGPTGPSASREGGVKRSADVVKTEATDASSSGSSAQPATRSRKAKK</sequence>
<dbReference type="PANTHER" id="PTHR13085">
    <property type="entry name" value="MICROSOMAL SIGNAL PEPTIDASE 25 KDA SUBUNIT"/>
    <property type="match status" value="1"/>
</dbReference>
<keyword evidence="12" id="KW-1185">Reference proteome</keyword>
<feature type="compositionally biased region" description="Polar residues" evidence="9">
    <location>
        <begin position="208"/>
        <end position="221"/>
    </location>
</feature>
<feature type="transmembrane region" description="Helical" evidence="10">
    <location>
        <begin position="70"/>
        <end position="90"/>
    </location>
</feature>
<evidence type="ECO:0000256" key="8">
    <source>
        <dbReference type="ARBA" id="ARBA00045608"/>
    </source>
</evidence>
<proteinExistence type="inferred from homology"/>